<evidence type="ECO:0000259" key="2">
    <source>
        <dbReference type="PROSITE" id="PS50994"/>
    </source>
</evidence>
<dbReference type="AlphaFoldDB" id="A0A0F0CSP3"/>
<dbReference type="GO" id="GO:0003676">
    <property type="term" value="F:nucleic acid binding"/>
    <property type="evidence" value="ECO:0007669"/>
    <property type="project" value="InterPro"/>
</dbReference>
<dbReference type="InterPro" id="IPR012337">
    <property type="entry name" value="RNaseH-like_sf"/>
</dbReference>
<evidence type="ECO:0000256" key="1">
    <source>
        <dbReference type="ARBA" id="ARBA00009277"/>
    </source>
</evidence>
<dbReference type="Pfam" id="PF22483">
    <property type="entry name" value="Mu-transpos_C_2"/>
    <property type="match status" value="1"/>
</dbReference>
<comment type="similarity">
    <text evidence="1">Belongs to the transposase IS21/IS408/IS1162 family.</text>
</comment>
<dbReference type="PROSITE" id="PS50994">
    <property type="entry name" value="INTEGRASE"/>
    <property type="match status" value="1"/>
</dbReference>
<comment type="caution">
    <text evidence="3">The sequence shown here is derived from an EMBL/GenBank/DDBJ whole genome shotgun (WGS) entry which is preliminary data.</text>
</comment>
<reference evidence="3 4" key="1">
    <citation type="submission" date="2015-02" db="EMBL/GenBank/DDBJ databases">
        <title>Single-cell genomics of uncultivated deep-branching MTB reveals a conserved set of magnetosome genes.</title>
        <authorList>
            <person name="Kolinko S."/>
            <person name="Richter M."/>
            <person name="Glockner F.O."/>
            <person name="Brachmann A."/>
            <person name="Schuler D."/>
        </authorList>
    </citation>
    <scope>NUCLEOTIDE SEQUENCE [LARGE SCALE GENOMIC DNA]</scope>
    <source>
        <strain evidence="3">SKK-01</strain>
    </source>
</reference>
<dbReference type="Proteomes" id="UP000033428">
    <property type="component" value="Unassembled WGS sequence"/>
</dbReference>
<dbReference type="Gene3D" id="3.30.420.10">
    <property type="entry name" value="Ribonuclease H-like superfamily/Ribonuclease H"/>
    <property type="match status" value="1"/>
</dbReference>
<name>A0A0F0CSP3_9BACT</name>
<dbReference type="InterPro" id="IPR001584">
    <property type="entry name" value="Integrase_cat-core"/>
</dbReference>
<evidence type="ECO:0000313" key="4">
    <source>
        <dbReference type="Proteomes" id="UP000033428"/>
    </source>
</evidence>
<sequence length="231" mass="27349">MLRAEDSIFNKKFMDFSGFYGFKPILARPYKPNTKGKVENSVLFVRENFFNGEEFISLKDINSRVLVWLNEINMRTHSTTRQIPLEKLVSENLQSIENKNLYDTREIFYRQVYKDCYFSFNGNYYSVPFQYAEKEVAVEYLDEKNIAVKYRNEIITCHTLLEEEIKGRYITKEEHIAELKKIRHAHTLQRPKENFKKIVNPSAKTIEANSISTFDYKVLVTDLSKYTGMEV</sequence>
<accession>A0A0F0CSP3</accession>
<evidence type="ECO:0000313" key="3">
    <source>
        <dbReference type="EMBL" id="KJJ84551.1"/>
    </source>
</evidence>
<dbReference type="InterPro" id="IPR054353">
    <property type="entry name" value="IstA-like_C"/>
</dbReference>
<gene>
    <name evidence="3" type="ORF">OMAG_001556</name>
</gene>
<organism evidence="3 4">
    <name type="scientific">Candidatus Omnitrophus magneticus</name>
    <dbReference type="NCBI Taxonomy" id="1609969"/>
    <lineage>
        <taxon>Bacteria</taxon>
        <taxon>Pseudomonadati</taxon>
        <taxon>Candidatus Omnitrophota</taxon>
        <taxon>Candidatus Omnitrophus</taxon>
    </lineage>
</organism>
<dbReference type="PANTHER" id="PTHR35004">
    <property type="entry name" value="TRANSPOSASE RV3428C-RELATED"/>
    <property type="match status" value="1"/>
</dbReference>
<dbReference type="EMBL" id="JYNY01000332">
    <property type="protein sequence ID" value="KJJ84551.1"/>
    <property type="molecule type" value="Genomic_DNA"/>
</dbReference>
<protein>
    <submittedName>
        <fullName evidence="3">Transposase</fullName>
    </submittedName>
</protein>
<dbReference type="PANTHER" id="PTHR35004:SF6">
    <property type="entry name" value="TRANSPOSASE"/>
    <property type="match status" value="1"/>
</dbReference>
<keyword evidence="4" id="KW-1185">Reference proteome</keyword>
<dbReference type="GO" id="GO:0015074">
    <property type="term" value="P:DNA integration"/>
    <property type="evidence" value="ECO:0007669"/>
    <property type="project" value="InterPro"/>
</dbReference>
<dbReference type="InterPro" id="IPR036397">
    <property type="entry name" value="RNaseH_sf"/>
</dbReference>
<dbReference type="SUPFAM" id="SSF53098">
    <property type="entry name" value="Ribonuclease H-like"/>
    <property type="match status" value="1"/>
</dbReference>
<feature type="domain" description="Integrase catalytic" evidence="2">
    <location>
        <begin position="1"/>
        <end position="92"/>
    </location>
</feature>
<proteinExistence type="inferred from homology"/>